<name>A0A427ANU8_ENSVE</name>
<gene>
    <name evidence="2" type="ORF">B296_00027915</name>
</gene>
<dbReference type="AlphaFoldDB" id="A0A427ANU8"/>
<sequence length="91" mass="9742">MPGLSPAWVVTRRNNRQSPIGVVILGHATCKGGRLWLGPLQGRPQAARAACKGSRPRLGLPPAWAVTPEAIASNDRGPRSNTYGQKHRQLG</sequence>
<proteinExistence type="predicted"/>
<evidence type="ECO:0000313" key="3">
    <source>
        <dbReference type="Proteomes" id="UP000287651"/>
    </source>
</evidence>
<accession>A0A427ANU8</accession>
<protein>
    <submittedName>
        <fullName evidence="2">Uncharacterized protein</fullName>
    </submittedName>
</protein>
<evidence type="ECO:0000313" key="2">
    <source>
        <dbReference type="EMBL" id="RRT77906.1"/>
    </source>
</evidence>
<dbReference type="Proteomes" id="UP000287651">
    <property type="component" value="Unassembled WGS sequence"/>
</dbReference>
<reference evidence="2 3" key="1">
    <citation type="journal article" date="2014" name="Agronomy (Basel)">
        <title>A Draft Genome Sequence for Ensete ventricosum, the Drought-Tolerant Tree Against Hunger.</title>
        <authorList>
            <person name="Harrison J."/>
            <person name="Moore K.A."/>
            <person name="Paszkiewicz K."/>
            <person name="Jones T."/>
            <person name="Grant M."/>
            <person name="Ambacheew D."/>
            <person name="Muzemil S."/>
            <person name="Studholme D.J."/>
        </authorList>
    </citation>
    <scope>NUCLEOTIDE SEQUENCE [LARGE SCALE GENOMIC DNA]</scope>
</reference>
<evidence type="ECO:0000256" key="1">
    <source>
        <dbReference type="SAM" id="MobiDB-lite"/>
    </source>
</evidence>
<comment type="caution">
    <text evidence="2">The sequence shown here is derived from an EMBL/GenBank/DDBJ whole genome shotgun (WGS) entry which is preliminary data.</text>
</comment>
<feature type="region of interest" description="Disordered" evidence="1">
    <location>
        <begin position="69"/>
        <end position="91"/>
    </location>
</feature>
<dbReference type="EMBL" id="AMZH03001807">
    <property type="protein sequence ID" value="RRT77906.1"/>
    <property type="molecule type" value="Genomic_DNA"/>
</dbReference>
<organism evidence="2 3">
    <name type="scientific">Ensete ventricosum</name>
    <name type="common">Abyssinian banana</name>
    <name type="synonym">Musa ensete</name>
    <dbReference type="NCBI Taxonomy" id="4639"/>
    <lineage>
        <taxon>Eukaryota</taxon>
        <taxon>Viridiplantae</taxon>
        <taxon>Streptophyta</taxon>
        <taxon>Embryophyta</taxon>
        <taxon>Tracheophyta</taxon>
        <taxon>Spermatophyta</taxon>
        <taxon>Magnoliopsida</taxon>
        <taxon>Liliopsida</taxon>
        <taxon>Zingiberales</taxon>
        <taxon>Musaceae</taxon>
        <taxon>Ensete</taxon>
    </lineage>
</organism>